<dbReference type="AlphaFoldDB" id="A0A7G2JXC3"/>
<dbReference type="EC" id="1.2.1.2" evidence="1"/>
<gene>
    <name evidence="1" type="ORF">HAINFHK1212_2101</name>
</gene>
<feature type="non-terminal residue" evidence="1">
    <location>
        <position position="1"/>
    </location>
</feature>
<sequence length="65" mass="7914">EDGLFVRYNEEKRNYDKSKWNYQFDENGHAKRDMTLQHPRCVINILKEHVSRYTPEMVERITGVK</sequence>
<dbReference type="GO" id="GO:0016491">
    <property type="term" value="F:oxidoreductase activity"/>
    <property type="evidence" value="ECO:0007669"/>
    <property type="project" value="UniProtKB-KW"/>
</dbReference>
<comment type="caution">
    <text evidence="1">The sequence shown here is derived from an EMBL/GenBank/DDBJ whole genome shotgun (WGS) entry which is preliminary data.</text>
</comment>
<dbReference type="Gene3D" id="3.40.228.10">
    <property type="entry name" value="Dimethylsulfoxide Reductase, domain 2"/>
    <property type="match status" value="1"/>
</dbReference>
<name>A0A7G2JXC3_HAEIF</name>
<evidence type="ECO:0000313" key="1">
    <source>
        <dbReference type="EMBL" id="EFA27837.1"/>
    </source>
</evidence>
<accession>A0A7G2JXC3</accession>
<proteinExistence type="predicted"/>
<dbReference type="EMBL" id="ABFC01001105">
    <property type="protein sequence ID" value="EFA27837.1"/>
    <property type="molecule type" value="Genomic_DNA"/>
</dbReference>
<protein>
    <submittedName>
        <fullName evidence="1">Formate dehydrogenase, major subunit</fullName>
        <ecNumber evidence="1">1.2.1.2</ecNumber>
    </submittedName>
</protein>
<organism evidence="1">
    <name type="scientific">Haemophilus influenzae HK1212</name>
    <dbReference type="NCBI Taxonomy" id="456482"/>
    <lineage>
        <taxon>Bacteria</taxon>
        <taxon>Pseudomonadati</taxon>
        <taxon>Pseudomonadota</taxon>
        <taxon>Gammaproteobacteria</taxon>
        <taxon>Pasteurellales</taxon>
        <taxon>Pasteurellaceae</taxon>
        <taxon>Haemophilus</taxon>
    </lineage>
</organism>
<keyword evidence="1" id="KW-0560">Oxidoreductase</keyword>
<dbReference type="SUPFAM" id="SSF53706">
    <property type="entry name" value="Formate dehydrogenase/DMSO reductase, domains 1-3"/>
    <property type="match status" value="1"/>
</dbReference>
<reference evidence="1" key="1">
    <citation type="journal article" date="2010" name="Genomics">
        <title>Tracing phylogenomic events leading to diversity of Haemophilus influenzae and the emergence of Brazilian Purpuric Fever (BPF)-associated clones.</title>
        <authorList>
            <person name="Papazisi L."/>
            <person name="Ratnayake S."/>
            <person name="Remortel B.G."/>
            <person name="Bock G.R."/>
            <person name="Liang W."/>
            <person name="Saeed A.I."/>
            <person name="Liu J."/>
            <person name="Fleischmann R.D."/>
            <person name="Kilian M."/>
            <person name="Peterson S.N."/>
        </authorList>
    </citation>
    <scope>NUCLEOTIDE SEQUENCE [LARGE SCALE GENOMIC DNA]</scope>
    <source>
        <strain evidence="1">HK1212</strain>
    </source>
</reference>